<dbReference type="Gene3D" id="2.60.120.10">
    <property type="entry name" value="Jelly Rolls"/>
    <property type="match status" value="1"/>
</dbReference>
<dbReference type="CDD" id="cd02209">
    <property type="entry name" value="cupin_XRE_C"/>
    <property type="match status" value="1"/>
</dbReference>
<proteinExistence type="predicted"/>
<reference evidence="3 4" key="1">
    <citation type="journal article" date="2015" name="Stand. Genomic Sci.">
        <title>Genomic Encyclopedia of Bacterial and Archaeal Type Strains, Phase III: the genomes of soil and plant-associated and newly described type strains.</title>
        <authorList>
            <person name="Whitman W.B."/>
            <person name="Woyke T."/>
            <person name="Klenk H.P."/>
            <person name="Zhou Y."/>
            <person name="Lilburn T.G."/>
            <person name="Beck B.J."/>
            <person name="De Vos P."/>
            <person name="Vandamme P."/>
            <person name="Eisen J.A."/>
            <person name="Garrity G."/>
            <person name="Hugenholtz P."/>
            <person name="Kyrpides N.C."/>
        </authorList>
    </citation>
    <scope>NUCLEOTIDE SEQUENCE [LARGE SCALE GENOMIC DNA]</scope>
    <source>
        <strain evidence="3 4">CGMCC 1.10948</strain>
    </source>
</reference>
<keyword evidence="1" id="KW-0238">DNA-binding</keyword>
<evidence type="ECO:0000256" key="1">
    <source>
        <dbReference type="ARBA" id="ARBA00023125"/>
    </source>
</evidence>
<dbReference type="Gene3D" id="1.10.260.40">
    <property type="entry name" value="lambda repressor-like DNA-binding domains"/>
    <property type="match status" value="1"/>
</dbReference>
<feature type="domain" description="HTH cro/C1-type" evidence="2">
    <location>
        <begin position="28"/>
        <end position="82"/>
    </location>
</feature>
<dbReference type="InterPro" id="IPR001387">
    <property type="entry name" value="Cro/C1-type_HTH"/>
</dbReference>
<evidence type="ECO:0000313" key="3">
    <source>
        <dbReference type="EMBL" id="TWI64985.1"/>
    </source>
</evidence>
<dbReference type="InterPro" id="IPR010982">
    <property type="entry name" value="Lambda_DNA-bd_dom_sf"/>
</dbReference>
<dbReference type="SUPFAM" id="SSF47413">
    <property type="entry name" value="lambda repressor-like DNA-binding domains"/>
    <property type="match status" value="1"/>
</dbReference>
<dbReference type="PANTHER" id="PTHR46797:SF10">
    <property type="entry name" value="BLR1115 PROTEIN"/>
    <property type="match status" value="1"/>
</dbReference>
<dbReference type="GO" id="GO:0003677">
    <property type="term" value="F:DNA binding"/>
    <property type="evidence" value="ECO:0007669"/>
    <property type="project" value="UniProtKB-KW"/>
</dbReference>
<dbReference type="PROSITE" id="PS50943">
    <property type="entry name" value="HTH_CROC1"/>
    <property type="match status" value="1"/>
</dbReference>
<dbReference type="GO" id="GO:0005829">
    <property type="term" value="C:cytosol"/>
    <property type="evidence" value="ECO:0007669"/>
    <property type="project" value="TreeGrafter"/>
</dbReference>
<protein>
    <submittedName>
        <fullName evidence="3">Helix-turn-helix protein</fullName>
    </submittedName>
</protein>
<evidence type="ECO:0000313" key="4">
    <source>
        <dbReference type="Proteomes" id="UP000316291"/>
    </source>
</evidence>
<dbReference type="SUPFAM" id="SSF51182">
    <property type="entry name" value="RmlC-like cupins"/>
    <property type="match status" value="1"/>
</dbReference>
<dbReference type="SMART" id="SM00530">
    <property type="entry name" value="HTH_XRE"/>
    <property type="match status" value="1"/>
</dbReference>
<accession>A0A562R7E3</accession>
<dbReference type="Pfam" id="PF01381">
    <property type="entry name" value="HTH_3"/>
    <property type="match status" value="1"/>
</dbReference>
<dbReference type="EMBL" id="VLLA01000016">
    <property type="protein sequence ID" value="TWI64985.1"/>
    <property type="molecule type" value="Genomic_DNA"/>
</dbReference>
<sequence length="207" mass="22849">MGAVLVSGNVWMKTMDQQKLDRAIGRRLKTLRTQAGMTLNELAARSGVSRAMIGRVERAQSSATAALLNKLCAALDVTLSDVVALAEKPPERLVRLADQPHWRDPDSGYRRRHASPPDAASGIEIIVVDLPAGARVSYSPWGRNAFTQQLLMLEGAVCVHIDAKTVRLRDGDCLDFDVMRAVTFENETRQDARYVIITRRGTSYGKM</sequence>
<keyword evidence="4" id="KW-1185">Reference proteome</keyword>
<comment type="caution">
    <text evidence="3">The sequence shown here is derived from an EMBL/GenBank/DDBJ whole genome shotgun (WGS) entry which is preliminary data.</text>
</comment>
<dbReference type="InterPro" id="IPR011051">
    <property type="entry name" value="RmlC_Cupin_sf"/>
</dbReference>
<dbReference type="InterPro" id="IPR014710">
    <property type="entry name" value="RmlC-like_jellyroll"/>
</dbReference>
<evidence type="ECO:0000259" key="2">
    <source>
        <dbReference type="PROSITE" id="PS50943"/>
    </source>
</evidence>
<dbReference type="GO" id="GO:0003700">
    <property type="term" value="F:DNA-binding transcription factor activity"/>
    <property type="evidence" value="ECO:0007669"/>
    <property type="project" value="TreeGrafter"/>
</dbReference>
<name>A0A562R7E3_9BRAD</name>
<organism evidence="3 4">
    <name type="scientific">Bradyrhizobium huanghuaihaiense</name>
    <dbReference type="NCBI Taxonomy" id="990078"/>
    <lineage>
        <taxon>Bacteria</taxon>
        <taxon>Pseudomonadati</taxon>
        <taxon>Pseudomonadota</taxon>
        <taxon>Alphaproteobacteria</taxon>
        <taxon>Hyphomicrobiales</taxon>
        <taxon>Nitrobacteraceae</taxon>
        <taxon>Bradyrhizobium</taxon>
    </lineage>
</organism>
<gene>
    <name evidence="3" type="ORF">IQ16_05615</name>
</gene>
<dbReference type="InterPro" id="IPR050807">
    <property type="entry name" value="TransReg_Diox_bact_type"/>
</dbReference>
<dbReference type="AlphaFoldDB" id="A0A562R7E3"/>
<dbReference type="CDD" id="cd00093">
    <property type="entry name" value="HTH_XRE"/>
    <property type="match status" value="1"/>
</dbReference>
<dbReference type="PANTHER" id="PTHR46797">
    <property type="entry name" value="HTH-TYPE TRANSCRIPTIONAL REGULATOR"/>
    <property type="match status" value="1"/>
</dbReference>
<dbReference type="Proteomes" id="UP000316291">
    <property type="component" value="Unassembled WGS sequence"/>
</dbReference>